<gene>
    <name evidence="2" type="ORF">M8231_08985</name>
</gene>
<feature type="transmembrane region" description="Helical" evidence="1">
    <location>
        <begin position="192"/>
        <end position="219"/>
    </location>
</feature>
<keyword evidence="1" id="KW-0472">Membrane</keyword>
<reference evidence="2" key="1">
    <citation type="submission" date="2022-05" db="EMBL/GenBank/DDBJ databases">
        <title>Brevundimonas albigilva TT17 genome sequence.</title>
        <authorList>
            <person name="Lee K."/>
            <person name="Son H."/>
        </authorList>
    </citation>
    <scope>NUCLEOTIDE SEQUENCE</scope>
    <source>
        <strain evidence="2">TT17</strain>
    </source>
</reference>
<evidence type="ECO:0000256" key="1">
    <source>
        <dbReference type="SAM" id="Phobius"/>
    </source>
</evidence>
<keyword evidence="3" id="KW-1185">Reference proteome</keyword>
<keyword evidence="1" id="KW-1133">Transmembrane helix</keyword>
<proteinExistence type="predicted"/>
<protein>
    <submittedName>
        <fullName evidence="2">Uncharacterized protein</fullName>
    </submittedName>
</protein>
<name>A0ABY4SJY4_9CAUL</name>
<accession>A0ABY4SJY4</accession>
<dbReference type="EMBL" id="CP097649">
    <property type="protein sequence ID" value="URI13966.1"/>
    <property type="molecule type" value="Genomic_DNA"/>
</dbReference>
<sequence>MGQARDASGWGGVLAQAGGGLVRGRREAPGAVVLSALAWSAWPFLPTGVAAVAAALCTLVLAGALARIAVSNDVAGARTLGLGPAGLQFGATEMRLLAGFALCGVFMAMILSVAALALLALYGLAGLDAEAIRARDWAGVGAPWKLALLGAITAAALYAVVALAARLSLFVPATAAEGRIVSLQVMGLTKRGFWPLLGGVIVTAAPKLALVVGWGLGVLRGEAGWIVWAVVVNGVQAPLTLAFLGAAYRQLVSISPRENAHG</sequence>
<organism evidence="2 3">
    <name type="scientific">Brevundimonas albigilva</name>
    <dbReference type="NCBI Taxonomy" id="1312364"/>
    <lineage>
        <taxon>Bacteria</taxon>
        <taxon>Pseudomonadati</taxon>
        <taxon>Pseudomonadota</taxon>
        <taxon>Alphaproteobacteria</taxon>
        <taxon>Caulobacterales</taxon>
        <taxon>Caulobacteraceae</taxon>
        <taxon>Brevundimonas</taxon>
    </lineage>
</organism>
<feature type="transmembrane region" description="Helical" evidence="1">
    <location>
        <begin position="225"/>
        <end position="248"/>
    </location>
</feature>
<evidence type="ECO:0000313" key="2">
    <source>
        <dbReference type="EMBL" id="URI13966.1"/>
    </source>
</evidence>
<evidence type="ECO:0000313" key="3">
    <source>
        <dbReference type="Proteomes" id="UP001055429"/>
    </source>
</evidence>
<feature type="transmembrane region" description="Helical" evidence="1">
    <location>
        <begin position="96"/>
        <end position="124"/>
    </location>
</feature>
<dbReference type="RefSeq" id="WP_249750217.1">
    <property type="nucleotide sequence ID" value="NZ_CP097298.1"/>
</dbReference>
<feature type="transmembrane region" description="Helical" evidence="1">
    <location>
        <begin position="51"/>
        <end position="70"/>
    </location>
</feature>
<dbReference type="Proteomes" id="UP001055429">
    <property type="component" value="Chromosome"/>
</dbReference>
<keyword evidence="1" id="KW-0812">Transmembrane</keyword>
<feature type="transmembrane region" description="Helical" evidence="1">
    <location>
        <begin position="144"/>
        <end position="171"/>
    </location>
</feature>